<dbReference type="GeneID" id="62696866"/>
<feature type="domain" description="Resolvase/invertase-type recombinase catalytic" evidence="6">
    <location>
        <begin position="3"/>
        <end position="148"/>
    </location>
</feature>
<dbReference type="PROSITE" id="PS00397">
    <property type="entry name" value="RECOMBINASES_1"/>
    <property type="match status" value="1"/>
</dbReference>
<feature type="active site" description="O-(5'-phospho-DNA)-serine intermediate" evidence="4 5">
    <location>
        <position position="11"/>
    </location>
</feature>
<dbReference type="PANTHER" id="PTHR30461:SF2">
    <property type="entry name" value="SERINE RECOMBINASE PINE-RELATED"/>
    <property type="match status" value="1"/>
</dbReference>
<dbReference type="Pfam" id="PF00239">
    <property type="entry name" value="Resolvase"/>
    <property type="match status" value="1"/>
</dbReference>
<dbReference type="EMBL" id="VUMB01000008">
    <property type="protein sequence ID" value="MSS39797.1"/>
    <property type="molecule type" value="Genomic_DNA"/>
</dbReference>
<sequence length="210" mass="24724">MKKNYGYARVSSISQNIDRQIVALKDVGIHDEYIFVDKQSGKDFNRPNYRKLVKNLNEGDCLYIKSIDRLGRNYDEIIDQWRYLVKHKHIDIVVLDLPLLDTRNKDNEITGKFISDIVLQILSYVAQMERENIKQRQAEGIRIAKAQGKHLGRPKLKPPKQFSKVFNLWYSGKITKAEASRRLNTNPHTFARWAKEHENTQFLLKNNEKR</sequence>
<dbReference type="Proteomes" id="UP000462363">
    <property type="component" value="Unassembled WGS sequence"/>
</dbReference>
<dbReference type="InterPro" id="IPR050639">
    <property type="entry name" value="SSR_resolvase"/>
</dbReference>
<dbReference type="AlphaFoldDB" id="A0A844F8F0"/>
<evidence type="ECO:0000259" key="6">
    <source>
        <dbReference type="PROSITE" id="PS51736"/>
    </source>
</evidence>
<dbReference type="RefSeq" id="WP_004608071.1">
    <property type="nucleotide sequence ID" value="NZ_AP024846.1"/>
</dbReference>
<dbReference type="Gene3D" id="3.40.50.1390">
    <property type="entry name" value="Resolvase, N-terminal catalytic domain"/>
    <property type="match status" value="1"/>
</dbReference>
<dbReference type="CDD" id="cd03768">
    <property type="entry name" value="SR_ResInv"/>
    <property type="match status" value="1"/>
</dbReference>
<dbReference type="InterPro" id="IPR006118">
    <property type="entry name" value="Recombinase_CS"/>
</dbReference>
<reference evidence="7 8" key="1">
    <citation type="submission" date="2019-08" db="EMBL/GenBank/DDBJ databases">
        <title>In-depth cultivation of the pig gut microbiome towards novel bacterial diversity and tailored functional studies.</title>
        <authorList>
            <person name="Wylensek D."/>
            <person name="Hitch T.C.A."/>
            <person name="Clavel T."/>
        </authorList>
    </citation>
    <scope>NUCLEOTIDE SEQUENCE [LARGE SCALE GENOMIC DNA]</scope>
    <source>
        <strain evidence="7 8">BL-389-WT-3D</strain>
    </source>
</reference>
<dbReference type="GO" id="GO:0000150">
    <property type="term" value="F:DNA strand exchange activity"/>
    <property type="evidence" value="ECO:0007669"/>
    <property type="project" value="InterPro"/>
</dbReference>
<keyword evidence="3" id="KW-0233">DNA recombination</keyword>
<gene>
    <name evidence="7" type="ORF">FYJ37_05375</name>
</gene>
<proteinExistence type="predicted"/>
<keyword evidence="1" id="KW-0229">DNA integration</keyword>
<evidence type="ECO:0000313" key="7">
    <source>
        <dbReference type="EMBL" id="MSS39797.1"/>
    </source>
</evidence>
<comment type="caution">
    <text evidence="7">The sequence shown here is derived from an EMBL/GenBank/DDBJ whole genome shotgun (WGS) entry which is preliminary data.</text>
</comment>
<dbReference type="InterPro" id="IPR036162">
    <property type="entry name" value="Resolvase-like_N_sf"/>
</dbReference>
<dbReference type="InterPro" id="IPR006119">
    <property type="entry name" value="Resolv_N"/>
</dbReference>
<evidence type="ECO:0000256" key="4">
    <source>
        <dbReference type="PIRSR" id="PIRSR606118-50"/>
    </source>
</evidence>
<dbReference type="PANTHER" id="PTHR30461">
    <property type="entry name" value="DNA-INVERTASE FROM LAMBDOID PROPHAGE"/>
    <property type="match status" value="1"/>
</dbReference>
<evidence type="ECO:0000256" key="3">
    <source>
        <dbReference type="ARBA" id="ARBA00023172"/>
    </source>
</evidence>
<evidence type="ECO:0000256" key="1">
    <source>
        <dbReference type="ARBA" id="ARBA00022908"/>
    </source>
</evidence>
<dbReference type="GO" id="GO:0015074">
    <property type="term" value="P:DNA integration"/>
    <property type="evidence" value="ECO:0007669"/>
    <property type="project" value="UniProtKB-KW"/>
</dbReference>
<keyword evidence="2" id="KW-0238">DNA-binding</keyword>
<evidence type="ECO:0000256" key="5">
    <source>
        <dbReference type="PROSITE-ProRule" id="PRU10137"/>
    </source>
</evidence>
<evidence type="ECO:0000256" key="2">
    <source>
        <dbReference type="ARBA" id="ARBA00023125"/>
    </source>
</evidence>
<accession>A0A844F8F0</accession>
<dbReference type="SMART" id="SM00857">
    <property type="entry name" value="Resolvase"/>
    <property type="match status" value="1"/>
</dbReference>
<dbReference type="GO" id="GO:0003677">
    <property type="term" value="F:DNA binding"/>
    <property type="evidence" value="ECO:0007669"/>
    <property type="project" value="UniProtKB-KW"/>
</dbReference>
<protein>
    <submittedName>
        <fullName evidence="7">Recombinase family protein</fullName>
    </submittedName>
</protein>
<organism evidence="7 8">
    <name type="scientific">Clostridium scindens (strain JCM 10418 / VPI 12708)</name>
    <dbReference type="NCBI Taxonomy" id="29347"/>
    <lineage>
        <taxon>Bacteria</taxon>
        <taxon>Bacillati</taxon>
        <taxon>Bacillota</taxon>
        <taxon>Clostridia</taxon>
        <taxon>Lachnospirales</taxon>
        <taxon>Lachnospiraceae</taxon>
    </lineage>
</organism>
<dbReference type="PROSITE" id="PS51736">
    <property type="entry name" value="RECOMBINASES_3"/>
    <property type="match status" value="1"/>
</dbReference>
<dbReference type="SUPFAM" id="SSF53041">
    <property type="entry name" value="Resolvase-like"/>
    <property type="match status" value="1"/>
</dbReference>
<evidence type="ECO:0000313" key="8">
    <source>
        <dbReference type="Proteomes" id="UP000462363"/>
    </source>
</evidence>
<name>A0A844F8F0_CLOSV</name>